<feature type="domain" description="ATP-grasp" evidence="20">
    <location>
        <begin position="120"/>
        <end position="317"/>
    </location>
</feature>
<dbReference type="EMBL" id="JAPWHE010000001">
    <property type="protein sequence ID" value="MCZ4328414.1"/>
    <property type="molecule type" value="Genomic_DNA"/>
</dbReference>
<keyword evidence="12" id="KW-0460">Magnesium</keyword>
<dbReference type="PANTHER" id="PTHR48095:SF2">
    <property type="entry name" value="BIOTIN CARBOXYLASE, CHLOROPLASTIC"/>
    <property type="match status" value="1"/>
</dbReference>
<dbReference type="InterPro" id="IPR013815">
    <property type="entry name" value="ATP_grasp_subdomain_1"/>
</dbReference>
<reference evidence="22" key="1">
    <citation type="submission" date="2022-12" db="EMBL/GenBank/DDBJ databases">
        <title>Bacterial isolates from different developmental stages of Nematostella vectensis.</title>
        <authorList>
            <person name="Fraune S."/>
        </authorList>
    </citation>
    <scope>NUCLEOTIDE SEQUENCE</scope>
    <source>
        <strain evidence="22">G21619-S1</strain>
    </source>
</reference>
<dbReference type="InterPro" id="IPR005481">
    <property type="entry name" value="BC-like_N"/>
</dbReference>
<keyword evidence="6 19" id="KW-0444">Lipid biosynthesis</keyword>
<dbReference type="InterPro" id="IPR011054">
    <property type="entry name" value="Rudment_hybrid_motif"/>
</dbReference>
<evidence type="ECO:0000256" key="6">
    <source>
        <dbReference type="ARBA" id="ARBA00022516"/>
    </source>
</evidence>
<feature type="domain" description="Biotin carboxylation" evidence="21">
    <location>
        <begin position="1"/>
        <end position="445"/>
    </location>
</feature>
<evidence type="ECO:0000313" key="22">
    <source>
        <dbReference type="EMBL" id="MCZ4328414.1"/>
    </source>
</evidence>
<evidence type="ECO:0000256" key="11">
    <source>
        <dbReference type="ARBA" id="ARBA00022840"/>
    </source>
</evidence>
<dbReference type="RefSeq" id="WP_269355670.1">
    <property type="nucleotide sequence ID" value="NZ_JAPWHE010000001.1"/>
</dbReference>
<keyword evidence="8" id="KW-0479">Metal-binding</keyword>
<evidence type="ECO:0000256" key="8">
    <source>
        <dbReference type="ARBA" id="ARBA00022723"/>
    </source>
</evidence>
<evidence type="ECO:0000256" key="12">
    <source>
        <dbReference type="ARBA" id="ARBA00022842"/>
    </source>
</evidence>
<accession>A0ABT4LZC5</accession>
<comment type="subunit">
    <text evidence="3 19">Acetyl-CoA carboxylase is a heterohexamer of biotin carboxyl carrier protein, biotin carboxylase and the two subunits of carboxyl transferase in a 2:2 complex.</text>
</comment>
<organism evidence="22 23">
    <name type="scientific">Castellaniella denitrificans</name>
    <dbReference type="NCBI Taxonomy" id="56119"/>
    <lineage>
        <taxon>Bacteria</taxon>
        <taxon>Pseudomonadati</taxon>
        <taxon>Pseudomonadota</taxon>
        <taxon>Betaproteobacteria</taxon>
        <taxon>Burkholderiales</taxon>
        <taxon>Alcaligenaceae</taxon>
        <taxon>Castellaniella</taxon>
    </lineage>
</organism>
<evidence type="ECO:0000256" key="10">
    <source>
        <dbReference type="ARBA" id="ARBA00022832"/>
    </source>
</evidence>
<dbReference type="Proteomes" id="UP001068379">
    <property type="component" value="Unassembled WGS sequence"/>
</dbReference>
<dbReference type="PROSITE" id="PS00867">
    <property type="entry name" value="CPSASE_2"/>
    <property type="match status" value="1"/>
</dbReference>
<comment type="pathway">
    <text evidence="2 19">Lipid metabolism; malonyl-CoA biosynthesis; malonyl-CoA from acetyl-CoA: step 1/1.</text>
</comment>
<keyword evidence="13 19" id="KW-0443">Lipid metabolism</keyword>
<evidence type="ECO:0000259" key="21">
    <source>
        <dbReference type="PROSITE" id="PS50979"/>
    </source>
</evidence>
<evidence type="ECO:0000256" key="16">
    <source>
        <dbReference type="ARBA" id="ARBA00033786"/>
    </source>
</evidence>
<gene>
    <name evidence="22" type="primary">accC</name>
    <name evidence="22" type="ORF">O4H32_00410</name>
</gene>
<keyword evidence="7 19" id="KW-0436">Ligase</keyword>
<dbReference type="Pfam" id="PF02785">
    <property type="entry name" value="Biotin_carb_C"/>
    <property type="match status" value="1"/>
</dbReference>
<evidence type="ECO:0000256" key="14">
    <source>
        <dbReference type="ARBA" id="ARBA00023160"/>
    </source>
</evidence>
<dbReference type="InterPro" id="IPR004549">
    <property type="entry name" value="Acetyl_CoA_COase_biotin_COase"/>
</dbReference>
<dbReference type="PANTHER" id="PTHR48095">
    <property type="entry name" value="PYRUVATE CARBOXYLASE SUBUNIT A"/>
    <property type="match status" value="1"/>
</dbReference>
<dbReference type="GO" id="GO:0004075">
    <property type="term" value="F:biotin carboxylase activity"/>
    <property type="evidence" value="ECO:0007669"/>
    <property type="project" value="UniProtKB-EC"/>
</dbReference>
<dbReference type="SUPFAM" id="SSF52440">
    <property type="entry name" value="PreATP-grasp domain"/>
    <property type="match status" value="1"/>
</dbReference>
<evidence type="ECO:0000256" key="3">
    <source>
        <dbReference type="ARBA" id="ARBA00011750"/>
    </source>
</evidence>
<evidence type="ECO:0000313" key="23">
    <source>
        <dbReference type="Proteomes" id="UP001068379"/>
    </source>
</evidence>
<dbReference type="SMART" id="SM00878">
    <property type="entry name" value="Biotin_carb_C"/>
    <property type="match status" value="1"/>
</dbReference>
<dbReference type="InterPro" id="IPR011761">
    <property type="entry name" value="ATP-grasp"/>
</dbReference>
<dbReference type="SUPFAM" id="SSF51246">
    <property type="entry name" value="Rudiment single hybrid motif"/>
    <property type="match status" value="1"/>
</dbReference>
<evidence type="ECO:0000259" key="20">
    <source>
        <dbReference type="PROSITE" id="PS50975"/>
    </source>
</evidence>
<sequence length="448" mass="49547">MFEKILIANRGEIALRVLRACRELGVKTVVVHSEADREAKYVRLADESVCIGPATPRDSYLNMPALISAAEVTDAEAIHPGYGFLSENADFAERVEKSGFVFIGPRPESIRTMGDKVSAKQAMIAAGVPVVPGSGGALPDDSGEIQRIAAEVGYPVIIKAAGGGGGRGMRVVYTEAALLNAVAMTRTEAGAAFNNPEVYLEKFLENPRHIEIQVLADGEGKAVWLGERDCSMQRRHQKIIEEAPAPGIERALVERIGERCAEACRQMRYRGAGTFEFLYENGEFFFIEMNTRIQVEHTITEMITGIDLVQQQLRIAAGEKFTLRQRDVHLRGHAIECRINAEDPYKFTPSPGRIVNWHTPGGPGVRMDSHVFTGYTVPPYYDSMIAKLITYGDDRHQAIMRMDIALSEMIVEGVHTNIPLHRELMQDARFVEGGTSIHYLEHKLAARA</sequence>
<proteinExistence type="predicted"/>
<dbReference type="Gene3D" id="3.40.50.20">
    <property type="match status" value="1"/>
</dbReference>
<keyword evidence="11 18" id="KW-0067">ATP-binding</keyword>
<dbReference type="InterPro" id="IPR016185">
    <property type="entry name" value="PreATP-grasp_dom_sf"/>
</dbReference>
<dbReference type="InterPro" id="IPR011764">
    <property type="entry name" value="Biotin_carboxylation_dom"/>
</dbReference>
<dbReference type="PROSITE" id="PS00866">
    <property type="entry name" value="CPSASE_1"/>
    <property type="match status" value="1"/>
</dbReference>
<dbReference type="PROSITE" id="PS50975">
    <property type="entry name" value="ATP_GRASP"/>
    <property type="match status" value="1"/>
</dbReference>
<dbReference type="Gene3D" id="3.30.470.20">
    <property type="entry name" value="ATP-grasp fold, B domain"/>
    <property type="match status" value="1"/>
</dbReference>
<keyword evidence="10 19" id="KW-0276">Fatty acid metabolism</keyword>
<name>A0ABT4LZC5_9BURK</name>
<dbReference type="NCBIfam" id="NF006367">
    <property type="entry name" value="PRK08591.1"/>
    <property type="match status" value="1"/>
</dbReference>
<dbReference type="InterPro" id="IPR005479">
    <property type="entry name" value="CPAse_ATP-bd"/>
</dbReference>
<comment type="catalytic activity">
    <reaction evidence="17 19">
        <text>N(6)-biotinyl-L-lysyl-[protein] + hydrogencarbonate + ATP = N(6)-carboxybiotinyl-L-lysyl-[protein] + ADP + phosphate + H(+)</text>
        <dbReference type="Rhea" id="RHEA:13501"/>
        <dbReference type="Rhea" id="RHEA-COMP:10505"/>
        <dbReference type="Rhea" id="RHEA-COMP:10506"/>
        <dbReference type="ChEBI" id="CHEBI:15378"/>
        <dbReference type="ChEBI" id="CHEBI:17544"/>
        <dbReference type="ChEBI" id="CHEBI:30616"/>
        <dbReference type="ChEBI" id="CHEBI:43474"/>
        <dbReference type="ChEBI" id="CHEBI:83144"/>
        <dbReference type="ChEBI" id="CHEBI:83145"/>
        <dbReference type="ChEBI" id="CHEBI:456216"/>
        <dbReference type="EC" id="6.3.4.14"/>
    </reaction>
</comment>
<evidence type="ECO:0000256" key="2">
    <source>
        <dbReference type="ARBA" id="ARBA00004956"/>
    </source>
</evidence>
<dbReference type="SUPFAM" id="SSF56059">
    <property type="entry name" value="Glutathione synthetase ATP-binding domain-like"/>
    <property type="match status" value="1"/>
</dbReference>
<dbReference type="Pfam" id="PF02786">
    <property type="entry name" value="CPSase_L_D2"/>
    <property type="match status" value="1"/>
</dbReference>
<dbReference type="PROSITE" id="PS50979">
    <property type="entry name" value="BC"/>
    <property type="match status" value="1"/>
</dbReference>
<keyword evidence="9 18" id="KW-0547">Nucleotide-binding</keyword>
<evidence type="ECO:0000256" key="1">
    <source>
        <dbReference type="ARBA" id="ARBA00003761"/>
    </source>
</evidence>
<dbReference type="InterPro" id="IPR005482">
    <property type="entry name" value="Biotin_COase_C"/>
</dbReference>
<evidence type="ECO:0000256" key="4">
    <source>
        <dbReference type="ARBA" id="ARBA00013263"/>
    </source>
</evidence>
<evidence type="ECO:0000256" key="13">
    <source>
        <dbReference type="ARBA" id="ARBA00023098"/>
    </source>
</evidence>
<dbReference type="Gene3D" id="3.30.1490.20">
    <property type="entry name" value="ATP-grasp fold, A domain"/>
    <property type="match status" value="1"/>
</dbReference>
<keyword evidence="23" id="KW-1185">Reference proteome</keyword>
<evidence type="ECO:0000256" key="18">
    <source>
        <dbReference type="PROSITE-ProRule" id="PRU00409"/>
    </source>
</evidence>
<dbReference type="InterPro" id="IPR051602">
    <property type="entry name" value="ACC_Biotin_Carboxylase"/>
</dbReference>
<dbReference type="Pfam" id="PF00289">
    <property type="entry name" value="Biotin_carb_N"/>
    <property type="match status" value="1"/>
</dbReference>
<dbReference type="NCBIfam" id="TIGR00514">
    <property type="entry name" value="accC"/>
    <property type="match status" value="1"/>
</dbReference>
<evidence type="ECO:0000256" key="9">
    <source>
        <dbReference type="ARBA" id="ARBA00022741"/>
    </source>
</evidence>
<dbReference type="EC" id="6.3.4.14" evidence="4 19"/>
<comment type="caution">
    <text evidence="22">The sequence shown here is derived from an EMBL/GenBank/DDBJ whole genome shotgun (WGS) entry which is preliminary data.</text>
</comment>
<evidence type="ECO:0000256" key="5">
    <source>
        <dbReference type="ARBA" id="ARBA00017242"/>
    </source>
</evidence>
<evidence type="ECO:0000256" key="15">
    <source>
        <dbReference type="ARBA" id="ARBA00023267"/>
    </source>
</evidence>
<protein>
    <recommendedName>
        <fullName evidence="5 19">Biotin carboxylase</fullName>
        <ecNumber evidence="4 19">6.3.4.14</ecNumber>
    </recommendedName>
    <alternativeName>
        <fullName evidence="16 19">Acetyl-coenzyme A carboxylase biotin carboxylase subunit A</fullName>
    </alternativeName>
</protein>
<keyword evidence="15 19" id="KW-0092">Biotin</keyword>
<evidence type="ECO:0000256" key="7">
    <source>
        <dbReference type="ARBA" id="ARBA00022598"/>
    </source>
</evidence>
<evidence type="ECO:0000256" key="19">
    <source>
        <dbReference type="RuleBase" id="RU365063"/>
    </source>
</evidence>
<keyword evidence="14 19" id="KW-0275">Fatty acid biosynthesis</keyword>
<comment type="function">
    <text evidence="1 19">This protein is a component of the acetyl coenzyme A carboxylase complex; first, biotin carboxylase catalyzes the carboxylation of the carrier protein and then the transcarboxylase transfers the carboxyl group to form malonyl-CoA.</text>
</comment>
<evidence type="ECO:0000256" key="17">
    <source>
        <dbReference type="ARBA" id="ARBA00048600"/>
    </source>
</evidence>